<reference evidence="1" key="1">
    <citation type="submission" date="2021-06" db="EMBL/GenBank/DDBJ databases">
        <authorList>
            <person name="Ellington A.J."/>
            <person name="Bryan N.C."/>
            <person name="Christner B.C."/>
            <person name="Reisch C.R."/>
        </authorList>
    </citation>
    <scope>NUCLEOTIDE SEQUENCE</scope>
    <source>
        <strain evidence="1">L6-1</strain>
    </source>
</reference>
<dbReference type="EMBL" id="CP076544">
    <property type="protein sequence ID" value="QWS33403.1"/>
    <property type="molecule type" value="Genomic_DNA"/>
</dbReference>
<name>A0ACD1E3A2_9MICO</name>
<gene>
    <name evidence="1" type="ORF">KM842_14385</name>
</gene>
<keyword evidence="2" id="KW-1185">Reference proteome</keyword>
<protein>
    <submittedName>
        <fullName evidence="1">Uncharacterized protein</fullName>
    </submittedName>
</protein>
<proteinExistence type="predicted"/>
<organism evidence="1 2">
    <name type="scientific">Curtobacterium aetherium</name>
    <dbReference type="NCBI Taxonomy" id="2841594"/>
    <lineage>
        <taxon>Bacteria</taxon>
        <taxon>Bacillati</taxon>
        <taxon>Actinomycetota</taxon>
        <taxon>Actinomycetes</taxon>
        <taxon>Micrococcales</taxon>
        <taxon>Microbacteriaceae</taxon>
        <taxon>Curtobacterium</taxon>
    </lineage>
</organism>
<sequence>MRRLLALLRRHDDDRGVALAAVLGIGMVVMILAATMVGISTSGAVKTTSDRDYANAMAAAYAGLADYQSRVNADNTYATKYGDSTQPFSSGDTFANKTGGNPAFTSWVTVPDSNGASGSTSYRYAVDNSIYGQQGIVRVQVTGRAGATTRTLVANVKPDGFSNYLYWTDYESGDPDITGENCNNVYQNANFSAPPIGGKPVCGRIQFQDGDVLNGPIRSNDVMLVCGGTFMKTVQSAVGTTDSGCSPKRTPSYQYYDGYQPEVVGSYTPPSTISAGRDRMYSDDPTVSGTTPGTGCLYTGPTQITFTGNGTMKVRSPLTLATNLQKTSPYGSAPAKCGAISDLQGAGATVSTSLLANNLIYVQDEPATAGSGSSTNPNYYWSKYTARTAPSACMRSSSVTDNGLGFPYTGRAAGYSGTYTEANPRNAQGDSVPFSKAYGCSNGDLFVSGKVDASITLVAENYVYVTGDLQYTATRAASTVLGIVGQEAVLVWNPMFDRVTSLFGSATVTPFLADNRTVSGAILSNQGTFTVQNYAYGGERGTLTLNGSIAQRYRGAVGKGSNGYLKGYGYDTSLGSYTPPFFPQPVITTYKVTSQIEVKAAYDAKGAPR</sequence>
<accession>A0ACD1E3A2</accession>
<evidence type="ECO:0000313" key="1">
    <source>
        <dbReference type="EMBL" id="QWS33403.1"/>
    </source>
</evidence>
<dbReference type="Proteomes" id="UP000681794">
    <property type="component" value="Chromosome"/>
</dbReference>
<evidence type="ECO:0000313" key="2">
    <source>
        <dbReference type="Proteomes" id="UP000681794"/>
    </source>
</evidence>